<keyword evidence="1" id="KW-0328">Glycosyltransferase</keyword>
<feature type="domain" description="Glycosyltransferase 2-like" evidence="3">
    <location>
        <begin position="4"/>
        <end position="132"/>
    </location>
</feature>
<reference evidence="4" key="1">
    <citation type="submission" date="2019-08" db="EMBL/GenBank/DDBJ databases">
        <authorList>
            <person name="Kucharzyk K."/>
            <person name="Murdoch R.W."/>
            <person name="Higgins S."/>
            <person name="Loffler F."/>
        </authorList>
    </citation>
    <scope>NUCLEOTIDE SEQUENCE</scope>
</reference>
<keyword evidence="2" id="KW-0808">Transferase</keyword>
<dbReference type="Pfam" id="PF00535">
    <property type="entry name" value="Glycos_transf_2"/>
    <property type="match status" value="1"/>
</dbReference>
<name>A0A644TJQ4_9ZZZZ</name>
<accession>A0A644TJQ4</accession>
<dbReference type="EMBL" id="VSSQ01000035">
    <property type="protein sequence ID" value="MPL67188.1"/>
    <property type="molecule type" value="Genomic_DNA"/>
</dbReference>
<dbReference type="Gene3D" id="3.90.550.10">
    <property type="entry name" value="Spore Coat Polysaccharide Biosynthesis Protein SpsA, Chain A"/>
    <property type="match status" value="1"/>
</dbReference>
<gene>
    <name evidence="4" type="ORF">SDC9_12878</name>
</gene>
<dbReference type="AlphaFoldDB" id="A0A644TJQ4"/>
<dbReference type="CDD" id="cd00761">
    <property type="entry name" value="Glyco_tranf_GTA_type"/>
    <property type="match status" value="1"/>
</dbReference>
<dbReference type="PANTHER" id="PTHR22916:SF51">
    <property type="entry name" value="GLYCOSYLTRANSFERASE EPSH-RELATED"/>
    <property type="match status" value="1"/>
</dbReference>
<evidence type="ECO:0000256" key="2">
    <source>
        <dbReference type="ARBA" id="ARBA00022679"/>
    </source>
</evidence>
<dbReference type="SUPFAM" id="SSF53448">
    <property type="entry name" value="Nucleotide-diphospho-sugar transferases"/>
    <property type="match status" value="1"/>
</dbReference>
<proteinExistence type="predicted"/>
<comment type="caution">
    <text evidence="4">The sequence shown here is derived from an EMBL/GenBank/DDBJ whole genome shotgun (WGS) entry which is preliminary data.</text>
</comment>
<dbReference type="GO" id="GO:0016757">
    <property type="term" value="F:glycosyltransferase activity"/>
    <property type="evidence" value="ECO:0007669"/>
    <property type="project" value="UniProtKB-KW"/>
</dbReference>
<dbReference type="PANTHER" id="PTHR22916">
    <property type="entry name" value="GLYCOSYLTRANSFERASE"/>
    <property type="match status" value="1"/>
</dbReference>
<evidence type="ECO:0000259" key="3">
    <source>
        <dbReference type="Pfam" id="PF00535"/>
    </source>
</evidence>
<protein>
    <recommendedName>
        <fullName evidence="3">Glycosyltransferase 2-like domain-containing protein</fullName>
    </recommendedName>
</protein>
<sequence>MKLSIIVPVYNVEPYIEQCLESIHSQIFKDFECIMIDDGSTDKSGDICKVYADRDSRFHFIRQQNKGVNFARDTALHQATGEYVGFVDADDYIDKTMFSELMGSALENKADIVICNWWEIGENFCKPFMHYNVNGSIAKELAMLNLASDNISSHLWNKIFKRHLLYGAELLFTAKNMGDYSWMHYIFHKAVNFFYVDKKLYFYRYRVDSIIHNTNLTKMVQRYAIAKERRDFYELYYPQMLVFANVGAFKQAWNLCKNYACPLASGEKETYLEADSFIKEFANEYINVLKVGKKERISLWLYIHFNKGVRMWKSLRKKIVFLH</sequence>
<dbReference type="InterPro" id="IPR001173">
    <property type="entry name" value="Glyco_trans_2-like"/>
</dbReference>
<evidence type="ECO:0000256" key="1">
    <source>
        <dbReference type="ARBA" id="ARBA00022676"/>
    </source>
</evidence>
<dbReference type="InterPro" id="IPR029044">
    <property type="entry name" value="Nucleotide-diphossugar_trans"/>
</dbReference>
<organism evidence="4">
    <name type="scientific">bioreactor metagenome</name>
    <dbReference type="NCBI Taxonomy" id="1076179"/>
    <lineage>
        <taxon>unclassified sequences</taxon>
        <taxon>metagenomes</taxon>
        <taxon>ecological metagenomes</taxon>
    </lineage>
</organism>
<evidence type="ECO:0000313" key="4">
    <source>
        <dbReference type="EMBL" id="MPL67188.1"/>
    </source>
</evidence>